<feature type="region of interest" description="Disordered" evidence="8">
    <location>
        <begin position="1"/>
        <end position="37"/>
    </location>
</feature>
<evidence type="ECO:0000256" key="4">
    <source>
        <dbReference type="ARBA" id="ARBA00022833"/>
    </source>
</evidence>
<feature type="domain" description="BED-type" evidence="9">
    <location>
        <begin position="37"/>
        <end position="84"/>
    </location>
</feature>
<dbReference type="PANTHER" id="PTHR46169">
    <property type="entry name" value="DNA REPLICATION-RELATED ELEMENT FACTOR, ISOFORM A"/>
    <property type="match status" value="1"/>
</dbReference>
<evidence type="ECO:0000256" key="8">
    <source>
        <dbReference type="SAM" id="MobiDB-lite"/>
    </source>
</evidence>
<accession>A0AAE1LMQ1</accession>
<reference evidence="10" key="1">
    <citation type="submission" date="2021-07" db="EMBL/GenBank/DDBJ databases">
        <authorList>
            <person name="Catto M.A."/>
            <person name="Jacobson A."/>
            <person name="Kennedy G."/>
            <person name="Labadie P."/>
            <person name="Hunt B.G."/>
            <person name="Srinivasan R."/>
        </authorList>
    </citation>
    <scope>NUCLEOTIDE SEQUENCE</scope>
    <source>
        <strain evidence="10">PL_HMW_Pooled</strain>
        <tissue evidence="10">Head</tissue>
    </source>
</reference>
<evidence type="ECO:0000256" key="2">
    <source>
        <dbReference type="ARBA" id="ARBA00022723"/>
    </source>
</evidence>
<dbReference type="InterPro" id="IPR018473">
    <property type="entry name" value="Hermes_transposase_DNA-db"/>
</dbReference>
<dbReference type="InterPro" id="IPR008906">
    <property type="entry name" value="HATC_C_dom"/>
</dbReference>
<reference evidence="10" key="2">
    <citation type="journal article" date="2023" name="BMC Genomics">
        <title>Pest status, molecular evolution, and epigenetic factors derived from the genome assembly of Frankliniella fusca, a thysanopteran phytovirus vector.</title>
        <authorList>
            <person name="Catto M.A."/>
            <person name="Labadie P.E."/>
            <person name="Jacobson A.L."/>
            <person name="Kennedy G.G."/>
            <person name="Srinivasan R."/>
            <person name="Hunt B.G."/>
        </authorList>
    </citation>
    <scope>NUCLEOTIDE SEQUENCE</scope>
    <source>
        <strain evidence="10">PL_HMW_Pooled</strain>
    </source>
</reference>
<protein>
    <submittedName>
        <fullName evidence="10">Transposable element Hobo transposase</fullName>
    </submittedName>
</protein>
<dbReference type="InterPro" id="IPR003656">
    <property type="entry name" value="Znf_BED"/>
</dbReference>
<evidence type="ECO:0000256" key="3">
    <source>
        <dbReference type="ARBA" id="ARBA00022771"/>
    </source>
</evidence>
<evidence type="ECO:0000259" key="9">
    <source>
        <dbReference type="PROSITE" id="PS50808"/>
    </source>
</evidence>
<feature type="compositionally biased region" description="Acidic residues" evidence="8">
    <location>
        <begin position="9"/>
        <end position="18"/>
    </location>
</feature>
<dbReference type="GO" id="GO:0003677">
    <property type="term" value="F:DNA binding"/>
    <property type="evidence" value="ECO:0007669"/>
    <property type="project" value="UniProtKB-KW"/>
</dbReference>
<keyword evidence="3 7" id="KW-0863">Zinc-finger</keyword>
<dbReference type="Pfam" id="PF10683">
    <property type="entry name" value="DBD_Tnp_Hermes"/>
    <property type="match status" value="1"/>
</dbReference>
<dbReference type="InterPro" id="IPR052717">
    <property type="entry name" value="Vacuolar_transposase_reg"/>
</dbReference>
<dbReference type="GO" id="GO:0005634">
    <property type="term" value="C:nucleus"/>
    <property type="evidence" value="ECO:0007669"/>
    <property type="project" value="UniProtKB-SubCell"/>
</dbReference>
<dbReference type="GO" id="GO:0008270">
    <property type="term" value="F:zinc ion binding"/>
    <property type="evidence" value="ECO:0007669"/>
    <property type="project" value="UniProtKB-KW"/>
</dbReference>
<evidence type="ECO:0000256" key="7">
    <source>
        <dbReference type="PROSITE-ProRule" id="PRU00027"/>
    </source>
</evidence>
<evidence type="ECO:0000256" key="6">
    <source>
        <dbReference type="ARBA" id="ARBA00023242"/>
    </source>
</evidence>
<evidence type="ECO:0000313" key="10">
    <source>
        <dbReference type="EMBL" id="KAK3925971.1"/>
    </source>
</evidence>
<evidence type="ECO:0000256" key="1">
    <source>
        <dbReference type="ARBA" id="ARBA00004123"/>
    </source>
</evidence>
<gene>
    <name evidence="10" type="ORF">KUF71_014220</name>
</gene>
<dbReference type="Proteomes" id="UP001219518">
    <property type="component" value="Unassembled WGS sequence"/>
</dbReference>
<evidence type="ECO:0000313" key="11">
    <source>
        <dbReference type="Proteomes" id="UP001219518"/>
    </source>
</evidence>
<comment type="subcellular location">
    <subcellularLocation>
        <location evidence="1">Nucleus</location>
    </subcellularLocation>
</comment>
<dbReference type="EMBL" id="JAHWGI010001242">
    <property type="protein sequence ID" value="KAK3925971.1"/>
    <property type="molecule type" value="Genomic_DNA"/>
</dbReference>
<keyword evidence="2" id="KW-0479">Metal-binding</keyword>
<dbReference type="GO" id="GO:0046983">
    <property type="term" value="F:protein dimerization activity"/>
    <property type="evidence" value="ECO:0007669"/>
    <property type="project" value="InterPro"/>
</dbReference>
<keyword evidence="4" id="KW-0862">Zinc</keyword>
<keyword evidence="5" id="KW-0238">DNA-binding</keyword>
<keyword evidence="6" id="KW-0539">Nucleus</keyword>
<dbReference type="PANTHER" id="PTHR46169:SF17">
    <property type="entry name" value="HAT C-TERMINAL DIMERISATION DOMAIN-CONTAINING PROTEIN"/>
    <property type="match status" value="1"/>
</dbReference>
<dbReference type="AlphaFoldDB" id="A0AAE1LMQ1"/>
<sequence length="712" mass="80618">MAEVASGDSDTEASDQTEEVLRKLKTGEYELEEDSPRKKSEMWLVFKTVIDSKSKKSAGYIYCQECKKVQAYNHKKGTSTAKKHGCVKKATRNQGAAGRNVGGGGGPLVPLIAPTQAAKKQVLRSSVLYCAKDLAPFQSVQGEGFLDLVQNILDIGFQATGRVDARRLMPDRTTVSRNMEDMAGEIKLKFIPLVKEAIRNNTCAATTDMWTQENNRHHFFTVILHITSSEGKNETRTAFTVLFDEETASAENIWSLIVTQFALLDIEEEEVRKIVFVSDRGANLVSALKDVVRLNCIAHIINTVLKTALTLKKYEVKVLNDEATEIVDKVKQILSYLNSKLPKNIKQFEITKTARAGATQPSYAPMLAGFVNRHKEVQRRLQKARAAKELSFDDSFVGAVKDLYSILYPLKNLMTRHKDVDLPGSLWPEFQSQWREQLLPLEYSFVHQKCKALVTFVKTSNINHAFKTTLKQEMDVRWNTSLTMFQSILSVYDELSTALAARNESVKISHIKRDTLENLIALLEPFKAESVKLQSESEPTLQHVLMSRATLMDHCKSPTPPAQPLIERLKSRIVTQMERIFVHSEIRRLCLQQPADAPPPSPPKRAKVSECYLKYLEDEYDQWDVDDEFDLYLKSPIIDDSNLIGWWRQRRERFPRLSALALHLLNIPATSASSEREFSEAGHIYREKRLSLHPTTASDVLFINSNSGLLEV</sequence>
<dbReference type="PROSITE" id="PS50808">
    <property type="entry name" value="ZF_BED"/>
    <property type="match status" value="1"/>
</dbReference>
<dbReference type="SUPFAM" id="SSF140996">
    <property type="entry name" value="Hermes dimerisation domain"/>
    <property type="match status" value="1"/>
</dbReference>
<proteinExistence type="predicted"/>
<evidence type="ECO:0000256" key="5">
    <source>
        <dbReference type="ARBA" id="ARBA00023125"/>
    </source>
</evidence>
<keyword evidence="11" id="KW-1185">Reference proteome</keyword>
<comment type="caution">
    <text evidence="10">The sequence shown here is derived from an EMBL/GenBank/DDBJ whole genome shotgun (WGS) entry which is preliminary data.</text>
</comment>
<dbReference type="InterPro" id="IPR012337">
    <property type="entry name" value="RNaseH-like_sf"/>
</dbReference>
<dbReference type="Gene3D" id="1.10.10.1070">
    <property type="entry name" value="Zinc finger, BED domain-containing"/>
    <property type="match status" value="1"/>
</dbReference>
<feature type="compositionally biased region" description="Basic and acidic residues" evidence="8">
    <location>
        <begin position="19"/>
        <end position="37"/>
    </location>
</feature>
<dbReference type="GO" id="GO:0006357">
    <property type="term" value="P:regulation of transcription by RNA polymerase II"/>
    <property type="evidence" value="ECO:0007669"/>
    <property type="project" value="TreeGrafter"/>
</dbReference>
<dbReference type="SUPFAM" id="SSF53098">
    <property type="entry name" value="Ribonuclease H-like"/>
    <property type="match status" value="1"/>
</dbReference>
<dbReference type="Pfam" id="PF05699">
    <property type="entry name" value="Dimer_Tnp_hAT"/>
    <property type="match status" value="1"/>
</dbReference>
<organism evidence="10 11">
    <name type="scientific">Frankliniella fusca</name>
    <dbReference type="NCBI Taxonomy" id="407009"/>
    <lineage>
        <taxon>Eukaryota</taxon>
        <taxon>Metazoa</taxon>
        <taxon>Ecdysozoa</taxon>
        <taxon>Arthropoda</taxon>
        <taxon>Hexapoda</taxon>
        <taxon>Insecta</taxon>
        <taxon>Pterygota</taxon>
        <taxon>Neoptera</taxon>
        <taxon>Paraneoptera</taxon>
        <taxon>Thysanoptera</taxon>
        <taxon>Terebrantia</taxon>
        <taxon>Thripoidea</taxon>
        <taxon>Thripidae</taxon>
        <taxon>Frankliniella</taxon>
    </lineage>
</organism>
<name>A0AAE1LMQ1_9NEOP</name>